<proteinExistence type="predicted"/>
<organism evidence="1 2">
    <name type="scientific">Sistotremastrum niveocremeum HHB9708</name>
    <dbReference type="NCBI Taxonomy" id="1314777"/>
    <lineage>
        <taxon>Eukaryota</taxon>
        <taxon>Fungi</taxon>
        <taxon>Dikarya</taxon>
        <taxon>Basidiomycota</taxon>
        <taxon>Agaricomycotina</taxon>
        <taxon>Agaricomycetes</taxon>
        <taxon>Sistotremastrales</taxon>
        <taxon>Sistotremastraceae</taxon>
        <taxon>Sertulicium</taxon>
        <taxon>Sertulicium niveocremeum</taxon>
    </lineage>
</organism>
<protein>
    <submittedName>
        <fullName evidence="1">Uncharacterized protein</fullName>
    </submittedName>
</protein>
<evidence type="ECO:0000313" key="2">
    <source>
        <dbReference type="Proteomes" id="UP000076722"/>
    </source>
</evidence>
<name>A0A164W8W2_9AGAM</name>
<evidence type="ECO:0000313" key="1">
    <source>
        <dbReference type="EMBL" id="KZS94841.1"/>
    </source>
</evidence>
<dbReference type="EMBL" id="KV419403">
    <property type="protein sequence ID" value="KZS94841.1"/>
    <property type="molecule type" value="Genomic_DNA"/>
</dbReference>
<reference evidence="1 2" key="1">
    <citation type="journal article" date="2016" name="Mol. Biol. Evol.">
        <title>Comparative Genomics of Early-Diverging Mushroom-Forming Fungi Provides Insights into the Origins of Lignocellulose Decay Capabilities.</title>
        <authorList>
            <person name="Nagy L.G."/>
            <person name="Riley R."/>
            <person name="Tritt A."/>
            <person name="Adam C."/>
            <person name="Daum C."/>
            <person name="Floudas D."/>
            <person name="Sun H."/>
            <person name="Yadav J.S."/>
            <person name="Pangilinan J."/>
            <person name="Larsson K.H."/>
            <person name="Matsuura K."/>
            <person name="Barry K."/>
            <person name="Labutti K."/>
            <person name="Kuo R."/>
            <person name="Ohm R.A."/>
            <person name="Bhattacharya S.S."/>
            <person name="Shirouzu T."/>
            <person name="Yoshinaga Y."/>
            <person name="Martin F.M."/>
            <person name="Grigoriev I.V."/>
            <person name="Hibbett D.S."/>
        </authorList>
    </citation>
    <scope>NUCLEOTIDE SEQUENCE [LARGE SCALE GENOMIC DNA]</scope>
    <source>
        <strain evidence="1 2">HHB9708</strain>
    </source>
</reference>
<sequence length="239" mass="26568">MTFDSSFDPTCLKPCNILYIEDLEELEATTGYIDSEPIAHCLILPPYQRPTSEPSRITILIRTKNLPIPSMSSRAEMVNVLRGLGVDIPADTKMSETRLSEKLDKALDCTQLASQRLPSLSLSPQSLPSWDGKNVGEDFTPDNATENNVIMGLLQSPEEMEPVGNDDFMDLRVVLLSLSYQYDTGRIATVIQNKQGTSAMCIKIVKVLKLNDKTPVIVILYDHARESFPSFFSHSSQAL</sequence>
<dbReference type="Proteomes" id="UP000076722">
    <property type="component" value="Unassembled WGS sequence"/>
</dbReference>
<dbReference type="AlphaFoldDB" id="A0A164W8W2"/>
<dbReference type="OrthoDB" id="341421at2759"/>
<gene>
    <name evidence="1" type="ORF">SISNIDRAFT_502237</name>
</gene>
<accession>A0A164W8W2</accession>
<keyword evidence="2" id="KW-1185">Reference proteome</keyword>